<dbReference type="SUPFAM" id="SSF56436">
    <property type="entry name" value="C-type lectin-like"/>
    <property type="match status" value="1"/>
</dbReference>
<reference evidence="2 3" key="1">
    <citation type="submission" date="2018-06" db="EMBL/GenBank/DDBJ databases">
        <title>Genomic Encyclopedia of Type Strains, Phase IV (KMG-IV): sequencing the most valuable type-strain genomes for metagenomic binning, comparative biology and taxonomic classification.</title>
        <authorList>
            <person name="Goeker M."/>
        </authorList>
    </citation>
    <scope>NUCLEOTIDE SEQUENCE [LARGE SCALE GENOMIC DNA]</scope>
    <source>
        <strain evidence="2 3">DSM 24875</strain>
    </source>
</reference>
<dbReference type="InterPro" id="IPR042095">
    <property type="entry name" value="SUMF_sf"/>
</dbReference>
<dbReference type="AlphaFoldDB" id="A0A366FTR8"/>
<dbReference type="EMBL" id="QNRK01000002">
    <property type="protein sequence ID" value="RBP17546.1"/>
    <property type="molecule type" value="Genomic_DNA"/>
</dbReference>
<organism evidence="2 3">
    <name type="scientific">Roseiarcus fermentans</name>
    <dbReference type="NCBI Taxonomy" id="1473586"/>
    <lineage>
        <taxon>Bacteria</taxon>
        <taxon>Pseudomonadati</taxon>
        <taxon>Pseudomonadota</taxon>
        <taxon>Alphaproteobacteria</taxon>
        <taxon>Hyphomicrobiales</taxon>
        <taxon>Roseiarcaceae</taxon>
        <taxon>Roseiarcus</taxon>
    </lineage>
</organism>
<feature type="domain" description="Sulfatase-modifying factor enzyme-like" evidence="1">
    <location>
        <begin position="50"/>
        <end position="274"/>
    </location>
</feature>
<dbReference type="GO" id="GO:0120147">
    <property type="term" value="F:formylglycine-generating oxidase activity"/>
    <property type="evidence" value="ECO:0007669"/>
    <property type="project" value="TreeGrafter"/>
</dbReference>
<gene>
    <name evidence="2" type="ORF">DFR50_10237</name>
</gene>
<dbReference type="PANTHER" id="PTHR23150:SF35">
    <property type="entry name" value="BLL6746 PROTEIN"/>
    <property type="match status" value="1"/>
</dbReference>
<keyword evidence="3" id="KW-1185">Reference proteome</keyword>
<comment type="caution">
    <text evidence="2">The sequence shown here is derived from an EMBL/GenBank/DDBJ whole genome shotgun (WGS) entry which is preliminary data.</text>
</comment>
<dbReference type="Gene3D" id="3.90.1580.10">
    <property type="entry name" value="paralog of FGE (formylglycine-generating enzyme)"/>
    <property type="match status" value="1"/>
</dbReference>
<dbReference type="InterPro" id="IPR016187">
    <property type="entry name" value="CTDL_fold"/>
</dbReference>
<evidence type="ECO:0000259" key="1">
    <source>
        <dbReference type="Pfam" id="PF03781"/>
    </source>
</evidence>
<dbReference type="InterPro" id="IPR005532">
    <property type="entry name" value="SUMF_dom"/>
</dbReference>
<proteinExistence type="predicted"/>
<sequence>MHGLSWRFPEWRAAAIFGAVLIVCAAGPARSEGSDAERLPGEIFRDCPDCPELVVAPPGEFDMGSLVKPTEQPVHHVRIAKAFAIGRRDVTFAEWDRCVAAGGCKFSPPDQGWGRGDRPVTNVDWDDAVEFVAWISKTTGKPYRLPTEAEWEYAARSGSTTPYWWGQDVGVGRAQCAECGDRDPGRTVPVGSFKPNAFGLYDTAGNAAEWVEDCWNASYRGAPDDGSAWGTGDCSLRVLRGGSFADKALAVRSSARFRYDEDVRYYANGFRVARDVN</sequence>
<dbReference type="InterPro" id="IPR051043">
    <property type="entry name" value="Sulfatase_Mod_Factor_Kinase"/>
</dbReference>
<evidence type="ECO:0000313" key="2">
    <source>
        <dbReference type="EMBL" id="RBP17546.1"/>
    </source>
</evidence>
<name>A0A366FTR8_9HYPH</name>
<dbReference type="PANTHER" id="PTHR23150">
    <property type="entry name" value="SULFATASE MODIFYING FACTOR 1, 2"/>
    <property type="match status" value="1"/>
</dbReference>
<protein>
    <submittedName>
        <fullName evidence="2">Formylglycine-generating enzyme required for sulfatase activity</fullName>
    </submittedName>
</protein>
<evidence type="ECO:0000313" key="3">
    <source>
        <dbReference type="Proteomes" id="UP000253529"/>
    </source>
</evidence>
<accession>A0A366FTR8</accession>
<dbReference type="Proteomes" id="UP000253529">
    <property type="component" value="Unassembled WGS sequence"/>
</dbReference>
<dbReference type="Pfam" id="PF03781">
    <property type="entry name" value="FGE-sulfatase"/>
    <property type="match status" value="1"/>
</dbReference>